<evidence type="ECO:0000313" key="3">
    <source>
        <dbReference type="EMBL" id="GGU32257.1"/>
    </source>
</evidence>
<feature type="compositionally biased region" description="Gly residues" evidence="1">
    <location>
        <begin position="17"/>
        <end position="30"/>
    </location>
</feature>
<keyword evidence="4" id="KW-1185">Reference proteome</keyword>
<accession>A0A918M3V4</accession>
<evidence type="ECO:0000259" key="2">
    <source>
        <dbReference type="Pfam" id="PF03466"/>
    </source>
</evidence>
<dbReference type="AlphaFoldDB" id="A0A918M3V4"/>
<dbReference type="Proteomes" id="UP000636661">
    <property type="component" value="Unassembled WGS sequence"/>
</dbReference>
<dbReference type="Gene3D" id="3.40.190.10">
    <property type="entry name" value="Periplasmic binding protein-like II"/>
    <property type="match status" value="2"/>
</dbReference>
<dbReference type="EMBL" id="BMTP01000004">
    <property type="protein sequence ID" value="GGU32257.1"/>
    <property type="molecule type" value="Genomic_DNA"/>
</dbReference>
<sequence>MVVAAEGHMRRKLRVQVGGGPAQSGEGGVQLGAPGRPAAGRDAGERGQQGCSYSDELEARLLAVPGVRPRLTLFGSVDAARGCVAAGLGLTLLPLTTVEDQLRQGRLARVPGPGFADVPVRLARHGKRWVSPAARAFTREVVRHFSGWTAAPGT</sequence>
<evidence type="ECO:0000313" key="4">
    <source>
        <dbReference type="Proteomes" id="UP000636661"/>
    </source>
</evidence>
<dbReference type="Pfam" id="PF03466">
    <property type="entry name" value="LysR_substrate"/>
    <property type="match status" value="1"/>
</dbReference>
<evidence type="ECO:0000256" key="1">
    <source>
        <dbReference type="SAM" id="MobiDB-lite"/>
    </source>
</evidence>
<protein>
    <recommendedName>
        <fullName evidence="2">LysR substrate-binding domain-containing protein</fullName>
    </recommendedName>
</protein>
<dbReference type="InterPro" id="IPR005119">
    <property type="entry name" value="LysR_subst-bd"/>
</dbReference>
<dbReference type="SUPFAM" id="SSF53850">
    <property type="entry name" value="Periplasmic binding protein-like II"/>
    <property type="match status" value="1"/>
</dbReference>
<comment type="caution">
    <text evidence="3">The sequence shown here is derived from an EMBL/GenBank/DDBJ whole genome shotgun (WGS) entry which is preliminary data.</text>
</comment>
<reference evidence="3" key="1">
    <citation type="journal article" date="2014" name="Int. J. Syst. Evol. Microbiol.">
        <title>Complete genome sequence of Corynebacterium casei LMG S-19264T (=DSM 44701T), isolated from a smear-ripened cheese.</title>
        <authorList>
            <consortium name="US DOE Joint Genome Institute (JGI-PGF)"/>
            <person name="Walter F."/>
            <person name="Albersmeier A."/>
            <person name="Kalinowski J."/>
            <person name="Ruckert C."/>
        </authorList>
    </citation>
    <scope>NUCLEOTIDE SEQUENCE</scope>
    <source>
        <strain evidence="3">JCM 4391</strain>
    </source>
</reference>
<reference evidence="3" key="2">
    <citation type="submission" date="2020-09" db="EMBL/GenBank/DDBJ databases">
        <authorList>
            <person name="Sun Q."/>
            <person name="Ohkuma M."/>
        </authorList>
    </citation>
    <scope>NUCLEOTIDE SEQUENCE</scope>
    <source>
        <strain evidence="3">JCM 4391</strain>
    </source>
</reference>
<name>A0A918M3V4_9ACTN</name>
<feature type="compositionally biased region" description="Low complexity" evidence="1">
    <location>
        <begin position="32"/>
        <end position="41"/>
    </location>
</feature>
<gene>
    <name evidence="3" type="ORF">GCM10010274_18960</name>
</gene>
<feature type="region of interest" description="Disordered" evidence="1">
    <location>
        <begin position="15"/>
        <end position="50"/>
    </location>
</feature>
<organism evidence="3 4">
    <name type="scientific">Streptomyces lavendofoliae</name>
    <dbReference type="NCBI Taxonomy" id="67314"/>
    <lineage>
        <taxon>Bacteria</taxon>
        <taxon>Bacillati</taxon>
        <taxon>Actinomycetota</taxon>
        <taxon>Actinomycetes</taxon>
        <taxon>Kitasatosporales</taxon>
        <taxon>Streptomycetaceae</taxon>
        <taxon>Streptomyces</taxon>
    </lineage>
</organism>
<feature type="domain" description="LysR substrate-binding" evidence="2">
    <location>
        <begin position="49"/>
        <end position="145"/>
    </location>
</feature>
<proteinExistence type="predicted"/>